<organism evidence="1">
    <name type="scientific">Vitis vinifera</name>
    <name type="common">Grape</name>
    <dbReference type="NCBI Taxonomy" id="29760"/>
    <lineage>
        <taxon>Eukaryota</taxon>
        <taxon>Viridiplantae</taxon>
        <taxon>Streptophyta</taxon>
        <taxon>Embryophyta</taxon>
        <taxon>Tracheophyta</taxon>
        <taxon>Spermatophyta</taxon>
        <taxon>Magnoliopsida</taxon>
        <taxon>eudicotyledons</taxon>
        <taxon>Gunneridae</taxon>
        <taxon>Pentapetalae</taxon>
        <taxon>rosids</taxon>
        <taxon>Vitales</taxon>
        <taxon>Vitaceae</taxon>
        <taxon>Viteae</taxon>
        <taxon>Vitis</taxon>
    </lineage>
</organism>
<evidence type="ECO:0000313" key="1">
    <source>
        <dbReference type="EMBL" id="CAN74791.1"/>
    </source>
</evidence>
<sequence length="86" mass="9343">MGFVDLGNPFEVVVHHPLIGCMVSLGHQDGVTMVSALVCMVYTLDKTYGHYVPTCWASTTHLKIVSGRASPCKKRCGRARPHKSAS</sequence>
<protein>
    <submittedName>
        <fullName evidence="1">Uncharacterized protein</fullName>
    </submittedName>
</protein>
<gene>
    <name evidence="1" type="ORF">VITISV_033137</name>
</gene>
<dbReference type="EMBL" id="AM465694">
    <property type="protein sequence ID" value="CAN74791.1"/>
    <property type="molecule type" value="Genomic_DNA"/>
</dbReference>
<proteinExistence type="predicted"/>
<accession>A5BNK0</accession>
<dbReference type="AlphaFoldDB" id="A5BNK0"/>
<reference evidence="1" key="1">
    <citation type="journal article" date="2007" name="PLoS ONE">
        <title>The first genome sequence of an elite grapevine cultivar (Pinot noir Vitis vinifera L.): coping with a highly heterozygous genome.</title>
        <authorList>
            <person name="Velasco R."/>
            <person name="Zharkikh A."/>
            <person name="Troggio M."/>
            <person name="Cartwright D.A."/>
            <person name="Cestaro A."/>
            <person name="Pruss D."/>
            <person name="Pindo M."/>
            <person name="FitzGerald L.M."/>
            <person name="Vezzulli S."/>
            <person name="Reid J."/>
            <person name="Malacarne G."/>
            <person name="Iliev D."/>
            <person name="Coppola G."/>
            <person name="Wardell B."/>
            <person name="Micheletti D."/>
            <person name="Macalma T."/>
            <person name="Facci M."/>
            <person name="Mitchell J.T."/>
            <person name="Perazzolli M."/>
            <person name="Eldredge G."/>
            <person name="Gatto P."/>
            <person name="Oyzerski R."/>
            <person name="Moretto M."/>
            <person name="Gutin N."/>
            <person name="Stefanini M."/>
            <person name="Chen Y."/>
            <person name="Segala C."/>
            <person name="Davenport C."/>
            <person name="Dematte L."/>
            <person name="Mraz A."/>
            <person name="Battilana J."/>
            <person name="Stormo K."/>
            <person name="Costa F."/>
            <person name="Tao Q."/>
            <person name="Si-Ammour A."/>
            <person name="Harkins T."/>
            <person name="Lackey A."/>
            <person name="Perbost C."/>
            <person name="Taillon B."/>
            <person name="Stella A."/>
            <person name="Solovyev V."/>
            <person name="Fawcett J.A."/>
            <person name="Sterck L."/>
            <person name="Vandepoele K."/>
            <person name="Grando S.M."/>
            <person name="Toppo S."/>
            <person name="Moser C."/>
            <person name="Lanchbury J."/>
            <person name="Bogden R."/>
            <person name="Skolnick M."/>
            <person name="Sgaramella V."/>
            <person name="Bhatnagar S.K."/>
            <person name="Fontana P."/>
            <person name="Gutin A."/>
            <person name="Van de Peer Y."/>
            <person name="Salamini F."/>
            <person name="Viola R."/>
        </authorList>
    </citation>
    <scope>NUCLEOTIDE SEQUENCE</scope>
</reference>
<name>A5BNK0_VITVI</name>